<accession>K1QUQ7</accession>
<gene>
    <name evidence="1" type="ORF">CGI_10014854</name>
</gene>
<dbReference type="AlphaFoldDB" id="K1QUQ7"/>
<evidence type="ECO:0000313" key="1">
    <source>
        <dbReference type="EMBL" id="EKC32660.1"/>
    </source>
</evidence>
<reference evidence="1" key="1">
    <citation type="journal article" date="2012" name="Nature">
        <title>The oyster genome reveals stress adaptation and complexity of shell formation.</title>
        <authorList>
            <person name="Zhang G."/>
            <person name="Fang X."/>
            <person name="Guo X."/>
            <person name="Li L."/>
            <person name="Luo R."/>
            <person name="Xu F."/>
            <person name="Yang P."/>
            <person name="Zhang L."/>
            <person name="Wang X."/>
            <person name="Qi H."/>
            <person name="Xiong Z."/>
            <person name="Que H."/>
            <person name="Xie Y."/>
            <person name="Holland P.W."/>
            <person name="Paps J."/>
            <person name="Zhu Y."/>
            <person name="Wu F."/>
            <person name="Chen Y."/>
            <person name="Wang J."/>
            <person name="Peng C."/>
            <person name="Meng J."/>
            <person name="Yang L."/>
            <person name="Liu J."/>
            <person name="Wen B."/>
            <person name="Zhang N."/>
            <person name="Huang Z."/>
            <person name="Zhu Q."/>
            <person name="Feng Y."/>
            <person name="Mount A."/>
            <person name="Hedgecock D."/>
            <person name="Xu Z."/>
            <person name="Liu Y."/>
            <person name="Domazet-Loso T."/>
            <person name="Du Y."/>
            <person name="Sun X."/>
            <person name="Zhang S."/>
            <person name="Liu B."/>
            <person name="Cheng P."/>
            <person name="Jiang X."/>
            <person name="Li J."/>
            <person name="Fan D."/>
            <person name="Wang W."/>
            <person name="Fu W."/>
            <person name="Wang T."/>
            <person name="Wang B."/>
            <person name="Zhang J."/>
            <person name="Peng Z."/>
            <person name="Li Y."/>
            <person name="Li N."/>
            <person name="Wang J."/>
            <person name="Chen M."/>
            <person name="He Y."/>
            <person name="Tan F."/>
            <person name="Song X."/>
            <person name="Zheng Q."/>
            <person name="Huang R."/>
            <person name="Yang H."/>
            <person name="Du X."/>
            <person name="Chen L."/>
            <person name="Yang M."/>
            <person name="Gaffney P.M."/>
            <person name="Wang S."/>
            <person name="Luo L."/>
            <person name="She Z."/>
            <person name="Ming Y."/>
            <person name="Huang W."/>
            <person name="Zhang S."/>
            <person name="Huang B."/>
            <person name="Zhang Y."/>
            <person name="Qu T."/>
            <person name="Ni P."/>
            <person name="Miao G."/>
            <person name="Wang J."/>
            <person name="Wang Q."/>
            <person name="Steinberg C.E."/>
            <person name="Wang H."/>
            <person name="Li N."/>
            <person name="Qian L."/>
            <person name="Zhang G."/>
            <person name="Li Y."/>
            <person name="Yang H."/>
            <person name="Liu X."/>
            <person name="Wang J."/>
            <person name="Yin Y."/>
            <person name="Wang J."/>
        </authorList>
    </citation>
    <scope>NUCLEOTIDE SEQUENCE [LARGE SCALE GENOMIC DNA]</scope>
    <source>
        <strain evidence="1">05x7-T-G4-1.051#20</strain>
    </source>
</reference>
<name>K1QUQ7_MAGGI</name>
<protein>
    <submittedName>
        <fullName evidence="1">Uncharacterized protein</fullName>
    </submittedName>
</protein>
<dbReference type="InParanoid" id="K1QUQ7"/>
<proteinExistence type="predicted"/>
<dbReference type="EMBL" id="JH817036">
    <property type="protein sequence ID" value="EKC32660.1"/>
    <property type="molecule type" value="Genomic_DNA"/>
</dbReference>
<organism evidence="1">
    <name type="scientific">Magallana gigas</name>
    <name type="common">Pacific oyster</name>
    <name type="synonym">Crassostrea gigas</name>
    <dbReference type="NCBI Taxonomy" id="29159"/>
    <lineage>
        <taxon>Eukaryota</taxon>
        <taxon>Metazoa</taxon>
        <taxon>Spiralia</taxon>
        <taxon>Lophotrochozoa</taxon>
        <taxon>Mollusca</taxon>
        <taxon>Bivalvia</taxon>
        <taxon>Autobranchia</taxon>
        <taxon>Pteriomorphia</taxon>
        <taxon>Ostreida</taxon>
        <taxon>Ostreoidea</taxon>
        <taxon>Ostreidae</taxon>
        <taxon>Magallana</taxon>
    </lineage>
</organism>
<dbReference type="HOGENOM" id="CLU_1267974_0_0_1"/>
<sequence length="231" mass="26384">MPKRIHMKQNTCTKYTEPLFIDTTLEYKIDRSRFPGIDNGEPMLLVHSSTNCLCTQTHTNVIAPAADHELFTMIDTLADVVTATEQIQPENEPNTCCFGLSPVSPLTLSRQEDLCCDFVSDYPKDRDYQSLDSPLNTLDVLFDFDSSSSSDSHPSALLDDQLFPSFYNPHDPAYLLDDFSTICDVDLCIIGMKTRKRRHSMVYEDSPKRRRTECCWVADLFEEDADLRWSS</sequence>